<dbReference type="EMBL" id="JANPWB010000012">
    <property type="protein sequence ID" value="KAJ1116251.1"/>
    <property type="molecule type" value="Genomic_DNA"/>
</dbReference>
<name>A0AAV7NJV6_PLEWA</name>
<protein>
    <submittedName>
        <fullName evidence="2">Uncharacterized protein</fullName>
    </submittedName>
</protein>
<evidence type="ECO:0000313" key="3">
    <source>
        <dbReference type="Proteomes" id="UP001066276"/>
    </source>
</evidence>
<keyword evidence="3" id="KW-1185">Reference proteome</keyword>
<evidence type="ECO:0000256" key="1">
    <source>
        <dbReference type="SAM" id="MobiDB-lite"/>
    </source>
</evidence>
<sequence length="143" mass="16104">MSSERSWVVSSRAPVSQAPPNPHPAAAITRNYRIRVPDDKWVLHDKDQTRESATKRRNCSDEGIKMIQDVGHARDCFSSLTKLNQEHGEDDPEGGDIQRELDRIGAHQGKTAAPRDGEEVKWALQFLEEEVKWAAFTGLNQEA</sequence>
<proteinExistence type="predicted"/>
<feature type="region of interest" description="Disordered" evidence="1">
    <location>
        <begin position="82"/>
        <end position="116"/>
    </location>
</feature>
<dbReference type="AlphaFoldDB" id="A0AAV7NJV6"/>
<gene>
    <name evidence="2" type="ORF">NDU88_004467</name>
</gene>
<dbReference type="Proteomes" id="UP001066276">
    <property type="component" value="Chromosome 8"/>
</dbReference>
<reference evidence="2" key="1">
    <citation type="journal article" date="2022" name="bioRxiv">
        <title>Sequencing and chromosome-scale assembly of the giantPleurodeles waltlgenome.</title>
        <authorList>
            <person name="Brown T."/>
            <person name="Elewa A."/>
            <person name="Iarovenko S."/>
            <person name="Subramanian E."/>
            <person name="Araus A.J."/>
            <person name="Petzold A."/>
            <person name="Susuki M."/>
            <person name="Suzuki K.-i.T."/>
            <person name="Hayashi T."/>
            <person name="Toyoda A."/>
            <person name="Oliveira C."/>
            <person name="Osipova E."/>
            <person name="Leigh N.D."/>
            <person name="Simon A."/>
            <person name="Yun M.H."/>
        </authorList>
    </citation>
    <scope>NUCLEOTIDE SEQUENCE</scope>
    <source>
        <strain evidence="2">20211129_DDA</strain>
        <tissue evidence="2">Liver</tissue>
    </source>
</reference>
<accession>A0AAV7NJV6</accession>
<feature type="region of interest" description="Disordered" evidence="1">
    <location>
        <begin position="1"/>
        <end position="27"/>
    </location>
</feature>
<comment type="caution">
    <text evidence="2">The sequence shown here is derived from an EMBL/GenBank/DDBJ whole genome shotgun (WGS) entry which is preliminary data.</text>
</comment>
<feature type="compositionally biased region" description="Basic and acidic residues" evidence="1">
    <location>
        <begin position="96"/>
        <end position="105"/>
    </location>
</feature>
<organism evidence="2 3">
    <name type="scientific">Pleurodeles waltl</name>
    <name type="common">Iberian ribbed newt</name>
    <dbReference type="NCBI Taxonomy" id="8319"/>
    <lineage>
        <taxon>Eukaryota</taxon>
        <taxon>Metazoa</taxon>
        <taxon>Chordata</taxon>
        <taxon>Craniata</taxon>
        <taxon>Vertebrata</taxon>
        <taxon>Euteleostomi</taxon>
        <taxon>Amphibia</taxon>
        <taxon>Batrachia</taxon>
        <taxon>Caudata</taxon>
        <taxon>Salamandroidea</taxon>
        <taxon>Salamandridae</taxon>
        <taxon>Pleurodelinae</taxon>
        <taxon>Pleurodeles</taxon>
    </lineage>
</organism>
<evidence type="ECO:0000313" key="2">
    <source>
        <dbReference type="EMBL" id="KAJ1116251.1"/>
    </source>
</evidence>